<feature type="transmembrane region" description="Helical" evidence="6">
    <location>
        <begin position="378"/>
        <end position="404"/>
    </location>
</feature>
<dbReference type="PROSITE" id="PS00216">
    <property type="entry name" value="SUGAR_TRANSPORT_1"/>
    <property type="match status" value="1"/>
</dbReference>
<feature type="transmembrane region" description="Helical" evidence="6">
    <location>
        <begin position="245"/>
        <end position="265"/>
    </location>
</feature>
<dbReference type="PROSITE" id="PS50850">
    <property type="entry name" value="MFS"/>
    <property type="match status" value="1"/>
</dbReference>
<dbReference type="Proteomes" id="UP001139485">
    <property type="component" value="Unassembled WGS sequence"/>
</dbReference>
<feature type="transmembrane region" description="Helical" evidence="6">
    <location>
        <begin position="129"/>
        <end position="150"/>
    </location>
</feature>
<keyword evidence="2 6" id="KW-0812">Transmembrane</keyword>
<dbReference type="Gene3D" id="1.20.1250.20">
    <property type="entry name" value="MFS general substrate transporter like domains"/>
    <property type="match status" value="2"/>
</dbReference>
<proteinExistence type="predicted"/>
<dbReference type="InterPro" id="IPR036259">
    <property type="entry name" value="MFS_trans_sf"/>
</dbReference>
<evidence type="ECO:0000256" key="4">
    <source>
        <dbReference type="ARBA" id="ARBA00023136"/>
    </source>
</evidence>
<dbReference type="InterPro" id="IPR011701">
    <property type="entry name" value="MFS"/>
</dbReference>
<feature type="transmembrane region" description="Helical" evidence="6">
    <location>
        <begin position="30"/>
        <end position="51"/>
    </location>
</feature>
<keyword evidence="3 6" id="KW-1133">Transmembrane helix</keyword>
<evidence type="ECO:0000256" key="2">
    <source>
        <dbReference type="ARBA" id="ARBA00022692"/>
    </source>
</evidence>
<feature type="transmembrane region" description="Helical" evidence="6">
    <location>
        <begin position="410"/>
        <end position="431"/>
    </location>
</feature>
<dbReference type="SUPFAM" id="SSF103473">
    <property type="entry name" value="MFS general substrate transporter"/>
    <property type="match status" value="1"/>
</dbReference>
<dbReference type="EMBL" id="JAMOIL010000017">
    <property type="protein sequence ID" value="MCM0621436.1"/>
    <property type="molecule type" value="Genomic_DNA"/>
</dbReference>
<accession>A0A9X2D950</accession>
<evidence type="ECO:0000256" key="6">
    <source>
        <dbReference type="SAM" id="Phobius"/>
    </source>
</evidence>
<feature type="transmembrane region" description="Helical" evidence="6">
    <location>
        <begin position="190"/>
        <end position="210"/>
    </location>
</feature>
<feature type="transmembrane region" description="Helical" evidence="6">
    <location>
        <begin position="285"/>
        <end position="304"/>
    </location>
</feature>
<feature type="region of interest" description="Disordered" evidence="5">
    <location>
        <begin position="1"/>
        <end position="20"/>
    </location>
</feature>
<dbReference type="PANTHER" id="PTHR23528:SF1">
    <property type="entry name" value="MAJOR FACILITATOR SUPERFAMILY (MFS) PROFILE DOMAIN-CONTAINING PROTEIN"/>
    <property type="match status" value="1"/>
</dbReference>
<comment type="caution">
    <text evidence="8">The sequence shown here is derived from an EMBL/GenBank/DDBJ whole genome shotgun (WGS) entry which is preliminary data.</text>
</comment>
<sequence>MSLLSGSANQPTLPPGEGEGRGFVDPGTGFVAVLAIASTLLFGALLSVGILTLPLQANAIDAATSTTTIAIANGFAGIAALVLNPVIGRISDRTSSRWGRRRPYLVAGAVLVLLGGLVVVQAGSVLTLALGWLVMTLGQVAGLTALGALVPDLFSPERRGPVSALFGVAGTAGAVVGLFVASLFSPHLTPMVLVPAALAAVAMLVMAVVAPTAGSAAPAADPSHGAGLRAVVSTFWVSPRRYPDFALAFLSRFAVFCAIAAVNAYQAVYLIVDLHVDPVDVAGRVFLSTLVLGATALVFSTILGRVSDKVGRRKPFVIVSALIFAVGLALVASADSFGSFLVASAVMGLGQGVYLAVDFALITEVLPDPANPAKDLGIMNLAMSLPNIVVPVVAPGLLAIGAAAGSPGNFGLFFGVAAVVGLVGAVLIVPVRGAR</sequence>
<dbReference type="AlphaFoldDB" id="A0A9X2D950"/>
<evidence type="ECO:0000256" key="3">
    <source>
        <dbReference type="ARBA" id="ARBA00022989"/>
    </source>
</evidence>
<evidence type="ECO:0000256" key="5">
    <source>
        <dbReference type="SAM" id="MobiDB-lite"/>
    </source>
</evidence>
<gene>
    <name evidence="8" type="ORF">M8330_14165</name>
</gene>
<feature type="transmembrane region" description="Helical" evidence="6">
    <location>
        <begin position="162"/>
        <end position="184"/>
    </location>
</feature>
<feature type="domain" description="Major facilitator superfamily (MFS) profile" evidence="7">
    <location>
        <begin position="31"/>
        <end position="435"/>
    </location>
</feature>
<dbReference type="RefSeq" id="WP_250827865.1">
    <property type="nucleotide sequence ID" value="NZ_JAMOIL010000017.1"/>
</dbReference>
<protein>
    <submittedName>
        <fullName evidence="8">MFS transporter</fullName>
    </submittedName>
</protein>
<keyword evidence="9" id="KW-1185">Reference proteome</keyword>
<dbReference type="InterPro" id="IPR020846">
    <property type="entry name" value="MFS_dom"/>
</dbReference>
<feature type="transmembrane region" description="Helical" evidence="6">
    <location>
        <begin position="63"/>
        <end position="83"/>
    </location>
</feature>
<reference evidence="8" key="1">
    <citation type="submission" date="2022-05" db="EMBL/GenBank/DDBJ databases">
        <authorList>
            <person name="Tuo L."/>
        </authorList>
    </citation>
    <scope>NUCLEOTIDE SEQUENCE</scope>
    <source>
        <strain evidence="8">BSK12Z-4</strain>
    </source>
</reference>
<feature type="transmembrane region" description="Helical" evidence="6">
    <location>
        <begin position="104"/>
        <end position="123"/>
    </location>
</feature>
<comment type="subcellular location">
    <subcellularLocation>
        <location evidence="1">Cell membrane</location>
        <topology evidence="1">Multi-pass membrane protein</topology>
    </subcellularLocation>
</comment>
<dbReference type="GO" id="GO:0022857">
    <property type="term" value="F:transmembrane transporter activity"/>
    <property type="evidence" value="ECO:0007669"/>
    <property type="project" value="InterPro"/>
</dbReference>
<evidence type="ECO:0000313" key="8">
    <source>
        <dbReference type="EMBL" id="MCM0621436.1"/>
    </source>
</evidence>
<evidence type="ECO:0000259" key="7">
    <source>
        <dbReference type="PROSITE" id="PS50850"/>
    </source>
</evidence>
<evidence type="ECO:0000256" key="1">
    <source>
        <dbReference type="ARBA" id="ARBA00004651"/>
    </source>
</evidence>
<evidence type="ECO:0000313" key="9">
    <source>
        <dbReference type="Proteomes" id="UP001139485"/>
    </source>
</evidence>
<organism evidence="8 9">
    <name type="scientific">Nocardioides bruguierae</name>
    <dbReference type="NCBI Taxonomy" id="2945102"/>
    <lineage>
        <taxon>Bacteria</taxon>
        <taxon>Bacillati</taxon>
        <taxon>Actinomycetota</taxon>
        <taxon>Actinomycetes</taxon>
        <taxon>Propionibacteriales</taxon>
        <taxon>Nocardioidaceae</taxon>
        <taxon>Nocardioides</taxon>
    </lineage>
</organism>
<feature type="transmembrane region" description="Helical" evidence="6">
    <location>
        <begin position="316"/>
        <end position="334"/>
    </location>
</feature>
<keyword evidence="4 6" id="KW-0472">Membrane</keyword>
<dbReference type="GO" id="GO:0005886">
    <property type="term" value="C:plasma membrane"/>
    <property type="evidence" value="ECO:0007669"/>
    <property type="project" value="UniProtKB-SubCell"/>
</dbReference>
<dbReference type="InterPro" id="IPR005829">
    <property type="entry name" value="Sugar_transporter_CS"/>
</dbReference>
<name>A0A9X2D950_9ACTN</name>
<feature type="compositionally biased region" description="Polar residues" evidence="5">
    <location>
        <begin position="1"/>
        <end position="11"/>
    </location>
</feature>
<dbReference type="Pfam" id="PF07690">
    <property type="entry name" value="MFS_1"/>
    <property type="match status" value="1"/>
</dbReference>
<feature type="transmembrane region" description="Helical" evidence="6">
    <location>
        <begin position="340"/>
        <end position="366"/>
    </location>
</feature>
<dbReference type="PANTHER" id="PTHR23528">
    <property type="match status" value="1"/>
</dbReference>